<dbReference type="RefSeq" id="XP_028272352.1">
    <property type="nucleotide sequence ID" value="XM_028416551.1"/>
</dbReference>
<feature type="region of interest" description="Disordered" evidence="11">
    <location>
        <begin position="47"/>
        <end position="238"/>
    </location>
</feature>
<dbReference type="InterPro" id="IPR025214">
    <property type="entry name" value="CENP-U"/>
</dbReference>
<sequence length="412" mass="46510">MRPKKDKGAKGFKQGESQKASSDDTMELTNLSSIDKASFMEGLQLNYGNPLHSTAMEEDLEERQVDKDGAGKHTVKPTSKQQRGAAVKRKKTEESGESGKEEKRKKRSTMSTGNTVSQPGKMSAKKSSAGQKSTANPVKNQPLRKRESEPANVDSGESELEEDSDSGTAPQSHRRVLSSDEEVDEDTSWKPSPKKAKMHSLGRKSSFERSKSRKSSSGSTSGGHQKPSSDKQKRKKHGRTELEVVLDAFLDFCEQYRESVESQAVKQAIDLFSTNVKDQLLEKISSYKEFKILKRENVKVGSKIHTKRQRLLNAKHELMRAERQLSTLQKEKADLELRLADLRQGQAFLHDIRELNRKYLDYRHRHPNEKQTYGASSLPALLLETRHIQVAEHQLRGNEQQDKNTRTKGTVK</sequence>
<dbReference type="GO" id="GO:0000775">
    <property type="term" value="C:chromosome, centromeric region"/>
    <property type="evidence" value="ECO:0007669"/>
    <property type="project" value="UniProtKB-SubCell"/>
</dbReference>
<proteinExistence type="inferred from homology"/>
<comment type="similarity">
    <text evidence="3">Belongs to the CENP-U/AME1 family.</text>
</comment>
<evidence type="ECO:0000256" key="8">
    <source>
        <dbReference type="ARBA" id="ARBA00023328"/>
    </source>
</evidence>
<name>A0A6P7J6F6_9TELE</name>
<evidence type="ECO:0000256" key="1">
    <source>
        <dbReference type="ARBA" id="ARBA00004123"/>
    </source>
</evidence>
<protein>
    <recommendedName>
        <fullName evidence="4">Centromere protein U</fullName>
    </recommendedName>
    <alternativeName>
        <fullName evidence="9">MLF1-interacting protein</fullName>
    </alternativeName>
</protein>
<feature type="compositionally biased region" description="Polar residues" evidence="11">
    <location>
        <begin position="110"/>
        <end position="139"/>
    </location>
</feature>
<evidence type="ECO:0000313" key="13">
    <source>
        <dbReference type="RefSeq" id="XP_028272352.1"/>
    </source>
</evidence>
<feature type="region of interest" description="Disordered" evidence="11">
    <location>
        <begin position="392"/>
        <end position="412"/>
    </location>
</feature>
<feature type="compositionally biased region" description="Basic and acidic residues" evidence="11">
    <location>
        <begin position="392"/>
        <end position="405"/>
    </location>
</feature>
<dbReference type="FunCoup" id="A0A6P7J6F6">
    <property type="interactions" value="691"/>
</dbReference>
<dbReference type="InParanoid" id="A0A6P7J6F6"/>
<evidence type="ECO:0000256" key="4">
    <source>
        <dbReference type="ARBA" id="ARBA00016402"/>
    </source>
</evidence>
<dbReference type="AlphaFoldDB" id="A0A6P7J6F6"/>
<evidence type="ECO:0000256" key="11">
    <source>
        <dbReference type="SAM" id="MobiDB-lite"/>
    </source>
</evidence>
<comment type="subcellular location">
    <subcellularLocation>
        <location evidence="2">Chromosome</location>
        <location evidence="2">Centromere</location>
    </subcellularLocation>
    <subcellularLocation>
        <location evidence="1">Nucleus</location>
    </subcellularLocation>
</comment>
<evidence type="ECO:0000256" key="10">
    <source>
        <dbReference type="SAM" id="Coils"/>
    </source>
</evidence>
<keyword evidence="6 10" id="KW-0175">Coiled coil</keyword>
<keyword evidence="5" id="KW-0158">Chromosome</keyword>
<keyword evidence="7" id="KW-0539">Nucleus</keyword>
<feature type="compositionally biased region" description="Basic and acidic residues" evidence="11">
    <location>
        <begin position="91"/>
        <end position="102"/>
    </location>
</feature>
<evidence type="ECO:0000256" key="6">
    <source>
        <dbReference type="ARBA" id="ARBA00023054"/>
    </source>
</evidence>
<dbReference type="GeneID" id="114442759"/>
<dbReference type="Proteomes" id="UP000515145">
    <property type="component" value="Chromosome 10"/>
</dbReference>
<feature type="coiled-coil region" evidence="10">
    <location>
        <begin position="304"/>
        <end position="345"/>
    </location>
</feature>
<gene>
    <name evidence="13" type="primary">cenpu</name>
</gene>
<organism evidence="12 13">
    <name type="scientific">Parambassis ranga</name>
    <name type="common">Indian glassy fish</name>
    <dbReference type="NCBI Taxonomy" id="210632"/>
    <lineage>
        <taxon>Eukaryota</taxon>
        <taxon>Metazoa</taxon>
        <taxon>Chordata</taxon>
        <taxon>Craniata</taxon>
        <taxon>Vertebrata</taxon>
        <taxon>Euteleostomi</taxon>
        <taxon>Actinopterygii</taxon>
        <taxon>Neopterygii</taxon>
        <taxon>Teleostei</taxon>
        <taxon>Neoteleostei</taxon>
        <taxon>Acanthomorphata</taxon>
        <taxon>Ovalentaria</taxon>
        <taxon>Ambassidae</taxon>
        <taxon>Parambassis</taxon>
    </lineage>
</organism>
<dbReference type="PANTHER" id="PTHR32222:SF1">
    <property type="entry name" value="CENTROMERE PROTEIN U"/>
    <property type="match status" value="1"/>
</dbReference>
<evidence type="ECO:0000256" key="9">
    <source>
        <dbReference type="ARBA" id="ARBA00031456"/>
    </source>
</evidence>
<feature type="compositionally biased region" description="Basic residues" evidence="11">
    <location>
        <begin position="192"/>
        <end position="202"/>
    </location>
</feature>
<evidence type="ECO:0000256" key="3">
    <source>
        <dbReference type="ARBA" id="ARBA00010440"/>
    </source>
</evidence>
<evidence type="ECO:0000256" key="5">
    <source>
        <dbReference type="ARBA" id="ARBA00022454"/>
    </source>
</evidence>
<reference evidence="13" key="1">
    <citation type="submission" date="2025-08" db="UniProtKB">
        <authorList>
            <consortium name="RefSeq"/>
        </authorList>
    </citation>
    <scope>IDENTIFICATION</scope>
</reference>
<accession>A0A6P7J6F6</accession>
<dbReference type="GO" id="GO:0005634">
    <property type="term" value="C:nucleus"/>
    <property type="evidence" value="ECO:0007669"/>
    <property type="project" value="UniProtKB-SubCell"/>
</dbReference>
<dbReference type="Pfam" id="PF13097">
    <property type="entry name" value="CENP-U"/>
    <property type="match status" value="1"/>
</dbReference>
<feature type="compositionally biased region" description="Acidic residues" evidence="11">
    <location>
        <begin position="156"/>
        <end position="165"/>
    </location>
</feature>
<dbReference type="CTD" id="79682"/>
<evidence type="ECO:0000256" key="2">
    <source>
        <dbReference type="ARBA" id="ARBA00004584"/>
    </source>
</evidence>
<keyword evidence="12" id="KW-1185">Reference proteome</keyword>
<keyword evidence="8" id="KW-0137">Centromere</keyword>
<dbReference type="OrthoDB" id="8959258at2759"/>
<evidence type="ECO:0000313" key="12">
    <source>
        <dbReference type="Proteomes" id="UP000515145"/>
    </source>
</evidence>
<feature type="compositionally biased region" description="Basic and acidic residues" evidence="11">
    <location>
        <begin position="62"/>
        <end position="71"/>
    </location>
</feature>
<dbReference type="PANTHER" id="PTHR32222">
    <property type="entry name" value="CENTROMERE PROTEIN U"/>
    <property type="match status" value="1"/>
</dbReference>
<feature type="region of interest" description="Disordered" evidence="11">
    <location>
        <begin position="1"/>
        <end position="29"/>
    </location>
</feature>
<evidence type="ECO:0000256" key="7">
    <source>
        <dbReference type="ARBA" id="ARBA00023242"/>
    </source>
</evidence>